<dbReference type="InterPro" id="IPR034027">
    <property type="entry name" value="Reprolysin_adamalysin"/>
</dbReference>
<feature type="region of interest" description="Disordered" evidence="10">
    <location>
        <begin position="599"/>
        <end position="641"/>
    </location>
</feature>
<dbReference type="InterPro" id="IPR036436">
    <property type="entry name" value="Disintegrin_dom_sf"/>
</dbReference>
<evidence type="ECO:0000256" key="3">
    <source>
        <dbReference type="ARBA" id="ARBA00022989"/>
    </source>
</evidence>
<dbReference type="SUPFAM" id="SSF57552">
    <property type="entry name" value="Blood coagulation inhibitor (disintegrin)"/>
    <property type="match status" value="1"/>
</dbReference>
<evidence type="ECO:0000313" key="15">
    <source>
        <dbReference type="EMBL" id="KAK4010489.1"/>
    </source>
</evidence>
<keyword evidence="6 8" id="KW-1015">Disulfide bond</keyword>
<evidence type="ECO:0000259" key="13">
    <source>
        <dbReference type="PROSITE" id="PS50214"/>
    </source>
</evidence>
<dbReference type="SMART" id="SM00050">
    <property type="entry name" value="DISIN"/>
    <property type="match status" value="1"/>
</dbReference>
<dbReference type="Gene3D" id="4.10.70.10">
    <property type="entry name" value="Disintegrin domain"/>
    <property type="match status" value="1"/>
</dbReference>
<evidence type="ECO:0000256" key="2">
    <source>
        <dbReference type="ARBA" id="ARBA00022692"/>
    </source>
</evidence>
<dbReference type="InterPro" id="IPR024079">
    <property type="entry name" value="MetalloPept_cat_dom_sf"/>
</dbReference>
<feature type="domain" description="Peptidase M12B" evidence="14">
    <location>
        <begin position="89"/>
        <end position="276"/>
    </location>
</feature>
<evidence type="ECO:0000256" key="7">
    <source>
        <dbReference type="PROSITE-ProRule" id="PRU00068"/>
    </source>
</evidence>
<dbReference type="EMBL" id="JAOYFB010000003">
    <property type="protein sequence ID" value="KAK4010489.1"/>
    <property type="molecule type" value="Genomic_DNA"/>
</dbReference>
<dbReference type="PROSITE" id="PS50214">
    <property type="entry name" value="DISINTEGRIN_2"/>
    <property type="match status" value="1"/>
</dbReference>
<dbReference type="CDD" id="cd04269">
    <property type="entry name" value="ZnMc_adamalysin_II_like"/>
    <property type="match status" value="1"/>
</dbReference>
<evidence type="ECO:0008006" key="17">
    <source>
        <dbReference type="Google" id="ProtNLM"/>
    </source>
</evidence>
<dbReference type="PANTHER" id="PTHR11905">
    <property type="entry name" value="ADAM A DISINTEGRIN AND METALLOPROTEASE DOMAIN"/>
    <property type="match status" value="1"/>
</dbReference>
<keyword evidence="2 11" id="KW-0812">Transmembrane</keyword>
<dbReference type="PROSITE" id="PS01186">
    <property type="entry name" value="EGF_2"/>
    <property type="match status" value="1"/>
</dbReference>
<keyword evidence="4" id="KW-0645">Protease</keyword>
<evidence type="ECO:0000256" key="9">
    <source>
        <dbReference type="PROSITE-ProRule" id="PRU00276"/>
    </source>
</evidence>
<dbReference type="PROSITE" id="PS50215">
    <property type="entry name" value="ADAM_MEPRO"/>
    <property type="match status" value="1"/>
</dbReference>
<feature type="disulfide bond" evidence="7">
    <location>
        <begin position="339"/>
        <end position="359"/>
    </location>
</feature>
<feature type="transmembrane region" description="Helical" evidence="11">
    <location>
        <begin position="450"/>
        <end position="472"/>
    </location>
</feature>
<dbReference type="InterPro" id="IPR001762">
    <property type="entry name" value="Disintegrin_dom"/>
</dbReference>
<evidence type="ECO:0000256" key="10">
    <source>
        <dbReference type="SAM" id="MobiDB-lite"/>
    </source>
</evidence>
<keyword evidence="3 11" id="KW-1133">Transmembrane helix</keyword>
<keyword evidence="5 11" id="KW-0472">Membrane</keyword>
<dbReference type="Proteomes" id="UP001234178">
    <property type="component" value="Unassembled WGS sequence"/>
</dbReference>
<feature type="disulfide bond" evidence="8">
    <location>
        <begin position="414"/>
        <end position="423"/>
    </location>
</feature>
<feature type="compositionally biased region" description="Polar residues" evidence="10">
    <location>
        <begin position="632"/>
        <end position="641"/>
    </location>
</feature>
<reference evidence="15 16" key="1">
    <citation type="journal article" date="2023" name="Nucleic Acids Res.">
        <title>The hologenome of Daphnia magna reveals possible DNA methylation and microbiome-mediated evolution of the host genome.</title>
        <authorList>
            <person name="Chaturvedi A."/>
            <person name="Li X."/>
            <person name="Dhandapani V."/>
            <person name="Marshall H."/>
            <person name="Kissane S."/>
            <person name="Cuenca-Cambronero M."/>
            <person name="Asole G."/>
            <person name="Calvet F."/>
            <person name="Ruiz-Romero M."/>
            <person name="Marangio P."/>
            <person name="Guigo R."/>
            <person name="Rago D."/>
            <person name="Mirbahai L."/>
            <person name="Eastwood N."/>
            <person name="Colbourne J.K."/>
            <person name="Zhou J."/>
            <person name="Mallon E."/>
            <person name="Orsini L."/>
        </authorList>
    </citation>
    <scope>NUCLEOTIDE SEQUENCE [LARGE SCALE GENOMIC DNA]</scope>
    <source>
        <strain evidence="15">LRV0_1</strain>
    </source>
</reference>
<feature type="disulfide bond" evidence="9">
    <location>
        <begin position="234"/>
        <end position="239"/>
    </location>
</feature>
<evidence type="ECO:0000256" key="5">
    <source>
        <dbReference type="ARBA" id="ARBA00023136"/>
    </source>
</evidence>
<keyword evidence="8" id="KW-0245">EGF-like domain</keyword>
<dbReference type="PANTHER" id="PTHR11905:SF159">
    <property type="entry name" value="ADAM METALLOPROTEASE"/>
    <property type="match status" value="1"/>
</dbReference>
<comment type="caution">
    <text evidence="15">The sequence shown here is derived from an EMBL/GenBank/DDBJ whole genome shotgun (WGS) entry which is preliminary data.</text>
</comment>
<protein>
    <recommendedName>
        <fullName evidence="17">Disintegrin and metalloproteinase domain-containing protein</fullName>
    </recommendedName>
</protein>
<evidence type="ECO:0000313" key="16">
    <source>
        <dbReference type="Proteomes" id="UP001234178"/>
    </source>
</evidence>
<comment type="caution">
    <text evidence="8">Lacks conserved residue(s) required for the propagation of feature annotation.</text>
</comment>
<dbReference type="SUPFAM" id="SSF55486">
    <property type="entry name" value="Metalloproteases ('zincins'), catalytic domain"/>
    <property type="match status" value="1"/>
</dbReference>
<feature type="disulfide bond" evidence="9">
    <location>
        <begin position="191"/>
        <end position="271"/>
    </location>
</feature>
<feature type="binding site" evidence="9">
    <location>
        <position position="227"/>
    </location>
    <ligand>
        <name>Zn(2+)</name>
        <dbReference type="ChEBI" id="CHEBI:29105"/>
        <note>catalytic</note>
    </ligand>
</feature>
<feature type="binding site" evidence="9">
    <location>
        <position position="217"/>
    </location>
    <ligand>
        <name>Zn(2+)</name>
        <dbReference type="ChEBI" id="CHEBI:29105"/>
        <note>catalytic</note>
    </ligand>
</feature>
<evidence type="ECO:0000256" key="4">
    <source>
        <dbReference type="ARBA" id="ARBA00023049"/>
    </source>
</evidence>
<dbReference type="Pfam" id="PF01421">
    <property type="entry name" value="Reprolysin"/>
    <property type="match status" value="1"/>
</dbReference>
<feature type="binding site" evidence="9">
    <location>
        <position position="221"/>
    </location>
    <ligand>
        <name>Zn(2+)</name>
        <dbReference type="ChEBI" id="CHEBI:29105"/>
        <note>catalytic</note>
    </ligand>
</feature>
<dbReference type="InterPro" id="IPR001590">
    <property type="entry name" value="Peptidase_M12B"/>
</dbReference>
<evidence type="ECO:0000256" key="6">
    <source>
        <dbReference type="ARBA" id="ARBA00023157"/>
    </source>
</evidence>
<dbReference type="Pfam" id="PF00200">
    <property type="entry name" value="Disintegrin"/>
    <property type="match status" value="1"/>
</dbReference>
<keyword evidence="4" id="KW-0482">Metalloprotease</keyword>
<dbReference type="InterPro" id="IPR000742">
    <property type="entry name" value="EGF"/>
</dbReference>
<proteinExistence type="predicted"/>
<keyword evidence="9" id="KW-0479">Metal-binding</keyword>
<evidence type="ECO:0000256" key="8">
    <source>
        <dbReference type="PROSITE-ProRule" id="PRU00076"/>
    </source>
</evidence>
<evidence type="ECO:0000256" key="11">
    <source>
        <dbReference type="SAM" id="Phobius"/>
    </source>
</evidence>
<sequence length="641" mass="70890">MFMTQPDFVTLKLFGNFSGVVFDGVHLFYIEPLNNTLDGDHSWIPHSQELNSSLTRCDEDHHHSSEWQRNNQSIKVKRQTTKSDQLAVHNVELVLVVDYAIYRRNDGDMYKILKRIYSSLQISVMLVGVVVWSSGDKINIDKDASHTLSEFKKYRHAHLEAKVHDNAQLMTGVDGKHFGGPVGRAYIGTLCNAHDSCGITVDDPKSPAAMTASIMAHEMGHNFGMHHDNISCQCPQGDCVMAAAIGRPTMHWSSCSRQLIQDSAKAAGFNCLRNRPSRCGDMVVDPEEECDCGLPNYCRNQCCDPHTCKFSQRSLRVQCADGGCCDLMTCQWELAGVECRPAENECDLPEYCMGDGPTCPSDLHKYNGIACHLRKVCVDKKCSPDLSGRHNRPVLCPANCTNGGFCNNLGKCHCPDGFNPPLCQRYGMGGSEDGGPSLDPKVRRLFQLELYVLFLAIVPIVGFLLFVFYFFLDDEQKRFFWVCVRHRCGRGGNKGSTRLFHPVPLIQSTSIEKPIDEVREKRHFSDWVKNRVRLTLPSISSLSANGPSSTILSPASGCSTATITLSALNTPDATLSTPDAFLAIPPSVDDKRQLTPPVLRVIRPAPPPPPKLTASVDDRGKSVKNKFPLPVPSSSAKPPLL</sequence>
<organism evidence="15 16">
    <name type="scientific">Daphnia magna</name>
    <dbReference type="NCBI Taxonomy" id="35525"/>
    <lineage>
        <taxon>Eukaryota</taxon>
        <taxon>Metazoa</taxon>
        <taxon>Ecdysozoa</taxon>
        <taxon>Arthropoda</taxon>
        <taxon>Crustacea</taxon>
        <taxon>Branchiopoda</taxon>
        <taxon>Diplostraca</taxon>
        <taxon>Cladocera</taxon>
        <taxon>Anomopoda</taxon>
        <taxon>Daphniidae</taxon>
        <taxon>Daphnia</taxon>
    </lineage>
</organism>
<comment type="subcellular location">
    <subcellularLocation>
        <location evidence="1">Membrane</location>
        <topology evidence="1">Single-pass membrane protein</topology>
    </subcellularLocation>
</comment>
<feature type="disulfide bond" evidence="8">
    <location>
        <begin position="396"/>
        <end position="406"/>
    </location>
</feature>
<gene>
    <name evidence="15" type="ORF">OUZ56_019632</name>
</gene>
<dbReference type="PROSITE" id="PS50026">
    <property type="entry name" value="EGF_3"/>
    <property type="match status" value="1"/>
</dbReference>
<feature type="domain" description="Disintegrin" evidence="13">
    <location>
        <begin position="276"/>
        <end position="367"/>
    </location>
</feature>
<evidence type="ECO:0000259" key="14">
    <source>
        <dbReference type="PROSITE" id="PS50215"/>
    </source>
</evidence>
<feature type="active site" evidence="9">
    <location>
        <position position="218"/>
    </location>
</feature>
<feature type="domain" description="EGF-like" evidence="12">
    <location>
        <begin position="392"/>
        <end position="424"/>
    </location>
</feature>
<dbReference type="Gene3D" id="3.40.390.10">
    <property type="entry name" value="Collagenase (Catalytic Domain)"/>
    <property type="match status" value="1"/>
</dbReference>
<keyword evidence="4" id="KW-0378">Hydrolase</keyword>
<dbReference type="InterPro" id="IPR013111">
    <property type="entry name" value="EGF_extracell"/>
</dbReference>
<accession>A0ABQ9ZC49</accession>
<dbReference type="Pfam" id="PF07974">
    <property type="entry name" value="EGF_2"/>
    <property type="match status" value="1"/>
</dbReference>
<evidence type="ECO:0000259" key="12">
    <source>
        <dbReference type="PROSITE" id="PS50026"/>
    </source>
</evidence>
<evidence type="ECO:0000256" key="1">
    <source>
        <dbReference type="ARBA" id="ARBA00004167"/>
    </source>
</evidence>
<keyword evidence="16" id="KW-1185">Reference proteome</keyword>
<keyword evidence="9" id="KW-0862">Zinc</keyword>
<name>A0ABQ9ZC49_9CRUS</name>